<dbReference type="PANTHER" id="PTHR30193">
    <property type="entry name" value="ABC TRANSPORTER PERMEASE PROTEIN"/>
    <property type="match status" value="1"/>
</dbReference>
<dbReference type="PROSITE" id="PS50928">
    <property type="entry name" value="ABC_TM1"/>
    <property type="match status" value="1"/>
</dbReference>
<dbReference type="InterPro" id="IPR035906">
    <property type="entry name" value="MetI-like_sf"/>
</dbReference>
<keyword evidence="6 7" id="KW-0472">Membrane</keyword>
<evidence type="ECO:0000256" key="1">
    <source>
        <dbReference type="ARBA" id="ARBA00004651"/>
    </source>
</evidence>
<keyword evidence="3" id="KW-1003">Cell membrane</keyword>
<keyword evidence="10" id="KW-1185">Reference proteome</keyword>
<evidence type="ECO:0000313" key="9">
    <source>
        <dbReference type="EMBL" id="WRP13865.1"/>
    </source>
</evidence>
<dbReference type="Proteomes" id="UP001333102">
    <property type="component" value="Chromosome"/>
</dbReference>
<gene>
    <name evidence="9" type="ORF">VLY81_10530</name>
</gene>
<dbReference type="RefSeq" id="WP_324668124.1">
    <property type="nucleotide sequence ID" value="NZ_CP141614.1"/>
</dbReference>
<evidence type="ECO:0000313" key="10">
    <source>
        <dbReference type="Proteomes" id="UP001333102"/>
    </source>
</evidence>
<dbReference type="PANTHER" id="PTHR30193:SF44">
    <property type="entry name" value="LACTOSE TRANSPORT SYSTEM PERMEASE PROTEIN LACF"/>
    <property type="match status" value="1"/>
</dbReference>
<evidence type="ECO:0000256" key="3">
    <source>
        <dbReference type="ARBA" id="ARBA00022475"/>
    </source>
</evidence>
<organism evidence="9 10">
    <name type="scientific">Geochorda subterranea</name>
    <dbReference type="NCBI Taxonomy" id="3109564"/>
    <lineage>
        <taxon>Bacteria</taxon>
        <taxon>Bacillati</taxon>
        <taxon>Bacillota</taxon>
        <taxon>Limnochordia</taxon>
        <taxon>Limnochordales</taxon>
        <taxon>Geochordaceae</taxon>
        <taxon>Geochorda</taxon>
    </lineage>
</organism>
<evidence type="ECO:0000256" key="2">
    <source>
        <dbReference type="ARBA" id="ARBA00022448"/>
    </source>
</evidence>
<evidence type="ECO:0000256" key="5">
    <source>
        <dbReference type="ARBA" id="ARBA00022989"/>
    </source>
</evidence>
<feature type="transmembrane region" description="Helical" evidence="7">
    <location>
        <begin position="224"/>
        <end position="245"/>
    </location>
</feature>
<keyword evidence="5 7" id="KW-1133">Transmembrane helix</keyword>
<keyword evidence="4 7" id="KW-0812">Transmembrane</keyword>
<dbReference type="EMBL" id="CP141614">
    <property type="protein sequence ID" value="WRP13865.1"/>
    <property type="molecule type" value="Genomic_DNA"/>
</dbReference>
<feature type="domain" description="ABC transmembrane type-1" evidence="8">
    <location>
        <begin position="81"/>
        <end position="293"/>
    </location>
</feature>
<accession>A0ABZ1BMY9</accession>
<evidence type="ECO:0000256" key="4">
    <source>
        <dbReference type="ARBA" id="ARBA00022692"/>
    </source>
</evidence>
<feature type="transmembrane region" description="Helical" evidence="7">
    <location>
        <begin position="275"/>
        <end position="297"/>
    </location>
</feature>
<protein>
    <submittedName>
        <fullName evidence="9">Sugar ABC transporter permease</fullName>
    </submittedName>
</protein>
<reference evidence="10" key="1">
    <citation type="submission" date="2023-12" db="EMBL/GenBank/DDBJ databases">
        <title>Novel isolates from deep terrestrial aquifers shed light on the physiology and ecology of the class Limnochordia.</title>
        <authorList>
            <person name="Karnachuk O.V."/>
            <person name="Lukina A.P."/>
            <person name="Avakyan M.R."/>
            <person name="Kadnikov V."/>
            <person name="Begmatov S."/>
            <person name="Beletsky A.V."/>
            <person name="Mardanov A.V."/>
            <person name="Ravin N.V."/>
        </authorList>
    </citation>
    <scope>NUCLEOTIDE SEQUENCE [LARGE SCALE GENOMIC DNA]</scope>
    <source>
        <strain evidence="10">LN</strain>
    </source>
</reference>
<evidence type="ECO:0000259" key="8">
    <source>
        <dbReference type="PROSITE" id="PS50928"/>
    </source>
</evidence>
<comment type="subcellular location">
    <subcellularLocation>
        <location evidence="1 7">Cell membrane</location>
        <topology evidence="1 7">Multi-pass membrane protein</topology>
    </subcellularLocation>
</comment>
<proteinExistence type="inferred from homology"/>
<dbReference type="SUPFAM" id="SSF161098">
    <property type="entry name" value="MetI-like"/>
    <property type="match status" value="1"/>
</dbReference>
<dbReference type="Pfam" id="PF00528">
    <property type="entry name" value="BPD_transp_1"/>
    <property type="match status" value="1"/>
</dbReference>
<dbReference type="InterPro" id="IPR000515">
    <property type="entry name" value="MetI-like"/>
</dbReference>
<feature type="transmembrane region" description="Helical" evidence="7">
    <location>
        <begin position="158"/>
        <end position="177"/>
    </location>
</feature>
<dbReference type="InterPro" id="IPR051393">
    <property type="entry name" value="ABC_transporter_permease"/>
</dbReference>
<evidence type="ECO:0000256" key="6">
    <source>
        <dbReference type="ARBA" id="ARBA00023136"/>
    </source>
</evidence>
<feature type="transmembrane region" description="Helical" evidence="7">
    <location>
        <begin position="21"/>
        <end position="43"/>
    </location>
</feature>
<feature type="transmembrane region" description="Helical" evidence="7">
    <location>
        <begin position="118"/>
        <end position="138"/>
    </location>
</feature>
<sequence length="302" mass="34187">MQSTTGIRSYWKNRTKRYTAGMGYLFVLPVVLYVAVVHFLPIASSLYLSFTRYTILSRPVWVGLANYARLLTDDPLFWRAMRNTAQYALEVLPLNIAISVGLALLVNKATHGVVLFRTLFYMPVVTSIIAVSMMWLWLYEPRSGLLNLLLDRLGLGPVQWLGNPALALHSLVLMRVWRGVGWNMVIYLAGLKGIPQEYYEAAEMDGASALQKFTHITWPALKPVTYYVIVMGLISTFQTFGEVYAMTAGGPLDSTTTVAYLIYQRAFQYYEMGEAASMAFTLFLVIFGLSLINVRYFQSRME</sequence>
<evidence type="ECO:0000256" key="7">
    <source>
        <dbReference type="RuleBase" id="RU363032"/>
    </source>
</evidence>
<feature type="transmembrane region" description="Helical" evidence="7">
    <location>
        <begin position="85"/>
        <end position="106"/>
    </location>
</feature>
<comment type="similarity">
    <text evidence="7">Belongs to the binding-protein-dependent transport system permease family.</text>
</comment>
<name>A0ABZ1BMY9_9FIRM</name>
<dbReference type="CDD" id="cd06261">
    <property type="entry name" value="TM_PBP2"/>
    <property type="match status" value="1"/>
</dbReference>
<dbReference type="Gene3D" id="1.10.3720.10">
    <property type="entry name" value="MetI-like"/>
    <property type="match status" value="1"/>
</dbReference>
<keyword evidence="2 7" id="KW-0813">Transport</keyword>